<dbReference type="AlphaFoldDB" id="A0A813JA70"/>
<protein>
    <submittedName>
        <fullName evidence="1">Uncharacterized protein</fullName>
    </submittedName>
</protein>
<sequence length="558" mass="58429">MSAMLHGAGVAPLFPKLFPAWPTSRSATSLRVVNAAAARRLRQEKVGFSDRATFASCFAAVAASMLLTRGRRASRSRTERNSDAVALRAVEGSVETFIINGTVDVSTLSMKCARISAHMDLSAVVFLSLGVSEEIITSAAGGALGLHGACPVFIADCHGIIGFDEFQKKNIELMGSDVGGNGGAGVVVVAFRGKAYTTTIGEGGVTNLGESHLLIGSSDAKYEQTQSGAVYGGRAQKCFVIESSTGVLREIASFAVSGDVTSAVGTFSGDAGVGAQGIVQSLPSMTGVNAAGYFPCYSKGFNKYGSDGVEPGKFTGIGMQKVRLFGMFPKGTFGPPEGYVLAGGDDLFGSIGDAPVEEQFMVSVLALLKATFNVIMSDMSCYSVGDLGVPAEGLSEQDFPVKLRVLNGLVNIAVHDIYRDKVEANELSLAAPQKQAGSGGPKQRLAALLPGLNQLMASFSLPLLQEDAVDADTLAALRCVHVRVCASPDSEAGQLDLSKLPLGLEVKDPEVRQAVAVLRLLHGSELQQLQMHINHVINELQQLTANPQTDARLGRVGR</sequence>
<dbReference type="PANTHER" id="PTHR15924">
    <property type="entry name" value="CLE"/>
    <property type="match status" value="1"/>
</dbReference>
<reference evidence="1" key="1">
    <citation type="submission" date="2021-02" db="EMBL/GenBank/DDBJ databases">
        <authorList>
            <person name="Dougan E. K."/>
            <person name="Rhodes N."/>
            <person name="Thang M."/>
            <person name="Chan C."/>
        </authorList>
    </citation>
    <scope>NUCLEOTIDE SEQUENCE</scope>
</reference>
<dbReference type="EMBL" id="CAJNNW010024675">
    <property type="protein sequence ID" value="CAE8673675.1"/>
    <property type="molecule type" value="Genomic_DNA"/>
</dbReference>
<evidence type="ECO:0000313" key="2">
    <source>
        <dbReference type="Proteomes" id="UP000626109"/>
    </source>
</evidence>
<comment type="caution">
    <text evidence="1">The sequence shown here is derived from an EMBL/GenBank/DDBJ whole genome shotgun (WGS) entry which is preliminary data.</text>
</comment>
<dbReference type="Pfam" id="PF10036">
    <property type="entry name" value="RLL"/>
    <property type="match status" value="1"/>
</dbReference>
<dbReference type="Proteomes" id="UP000626109">
    <property type="component" value="Unassembled WGS sequence"/>
</dbReference>
<organism evidence="1 2">
    <name type="scientific">Polarella glacialis</name>
    <name type="common">Dinoflagellate</name>
    <dbReference type="NCBI Taxonomy" id="89957"/>
    <lineage>
        <taxon>Eukaryota</taxon>
        <taxon>Sar</taxon>
        <taxon>Alveolata</taxon>
        <taxon>Dinophyceae</taxon>
        <taxon>Suessiales</taxon>
        <taxon>Suessiaceae</taxon>
        <taxon>Polarella</taxon>
    </lineage>
</organism>
<evidence type="ECO:0000313" key="1">
    <source>
        <dbReference type="EMBL" id="CAE8673675.1"/>
    </source>
</evidence>
<name>A0A813JA70_POLGL</name>
<dbReference type="InterPro" id="IPR019265">
    <property type="entry name" value="RTRAF"/>
</dbReference>
<proteinExistence type="predicted"/>
<gene>
    <name evidence="1" type="ORF">PGLA2088_LOCUS18636</name>
</gene>
<accession>A0A813JA70</accession>